<evidence type="ECO:0000313" key="2">
    <source>
        <dbReference type="EMBL" id="GAH52262.1"/>
    </source>
</evidence>
<dbReference type="EMBL" id="BARU01018080">
    <property type="protein sequence ID" value="GAH52262.1"/>
    <property type="molecule type" value="Genomic_DNA"/>
</dbReference>
<organism evidence="2">
    <name type="scientific">marine sediment metagenome</name>
    <dbReference type="NCBI Taxonomy" id="412755"/>
    <lineage>
        <taxon>unclassified sequences</taxon>
        <taxon>metagenomes</taxon>
        <taxon>ecological metagenomes</taxon>
    </lineage>
</organism>
<name>X1G4T7_9ZZZZ</name>
<dbReference type="Pfam" id="PF04471">
    <property type="entry name" value="Mrr_cat"/>
    <property type="match status" value="1"/>
</dbReference>
<protein>
    <recommendedName>
        <fullName evidence="1">Restriction endonuclease type IV Mrr domain-containing protein</fullName>
    </recommendedName>
</protein>
<dbReference type="InterPro" id="IPR029063">
    <property type="entry name" value="SAM-dependent_MTases_sf"/>
</dbReference>
<dbReference type="GO" id="GO:0004519">
    <property type="term" value="F:endonuclease activity"/>
    <property type="evidence" value="ECO:0007669"/>
    <property type="project" value="InterPro"/>
</dbReference>
<gene>
    <name evidence="2" type="ORF">S03H2_29924</name>
</gene>
<accession>X1G4T7</accession>
<dbReference type="SUPFAM" id="SSF53335">
    <property type="entry name" value="S-adenosyl-L-methionine-dependent methyltransferases"/>
    <property type="match status" value="1"/>
</dbReference>
<dbReference type="AlphaFoldDB" id="X1G4T7"/>
<dbReference type="InterPro" id="IPR007560">
    <property type="entry name" value="Restrct_endonuc_IV_Mrr"/>
</dbReference>
<dbReference type="Gene3D" id="3.40.50.150">
    <property type="entry name" value="Vaccinia Virus protein VP39"/>
    <property type="match status" value="1"/>
</dbReference>
<reference evidence="2" key="1">
    <citation type="journal article" date="2014" name="Front. Microbiol.">
        <title>High frequency of phylogenetically diverse reductive dehalogenase-homologous genes in deep subseafloor sedimentary metagenomes.</title>
        <authorList>
            <person name="Kawai M."/>
            <person name="Futagami T."/>
            <person name="Toyoda A."/>
            <person name="Takaki Y."/>
            <person name="Nishi S."/>
            <person name="Hori S."/>
            <person name="Arai W."/>
            <person name="Tsubouchi T."/>
            <person name="Morono Y."/>
            <person name="Uchiyama I."/>
            <person name="Ito T."/>
            <person name="Fujiyama A."/>
            <person name="Inagaki F."/>
            <person name="Takami H."/>
        </authorList>
    </citation>
    <scope>NUCLEOTIDE SEQUENCE</scope>
    <source>
        <strain evidence="2">Expedition CK06-06</strain>
    </source>
</reference>
<dbReference type="GO" id="GO:0009307">
    <property type="term" value="P:DNA restriction-modification system"/>
    <property type="evidence" value="ECO:0007669"/>
    <property type="project" value="InterPro"/>
</dbReference>
<comment type="caution">
    <text evidence="2">The sequence shown here is derived from an EMBL/GenBank/DDBJ whole genome shotgun (WGS) entry which is preliminary data.</text>
</comment>
<feature type="domain" description="Restriction endonuclease type IV Mrr" evidence="1">
    <location>
        <begin position="74"/>
        <end position="156"/>
    </location>
</feature>
<proteinExistence type="predicted"/>
<feature type="non-terminal residue" evidence="2">
    <location>
        <position position="1"/>
    </location>
</feature>
<evidence type="ECO:0000259" key="1">
    <source>
        <dbReference type="Pfam" id="PF04471"/>
    </source>
</evidence>
<dbReference type="GO" id="GO:0003677">
    <property type="term" value="F:DNA binding"/>
    <property type="evidence" value="ECO:0007669"/>
    <property type="project" value="InterPro"/>
</dbReference>
<sequence length="162" mass="18023">FCGCGTTLVAARLLGRKWLGIDVSPIACDRMKSRLNKAGVSDVRIMGAPATIKELKSLEPFQFQNWVIDRIGGVPSSKKVDDKGVDGYTFMAREPVQVKQSEGVGRNVVDNFETAIRRKHKTTGYIIAFSFAKGAHEEAARAKLEDKLDIKLVRVDEMDNYF</sequence>